<protein>
    <recommendedName>
        <fullName evidence="1">YbaK/aminoacyl-tRNA synthetase-associated domain-containing protein</fullName>
    </recommendedName>
</protein>
<sequence length="140" mass="15635">MSIGNVVQDFLSRGLECSIVNCFIDRKTCGSQTLAFKIKEKIILIVTDKEKEISVGKFLHYFKASPSKLTKNETREITGHPVGGLSPFGLKNDLKVYIDISLKGNDYISVCAGMKNYVVKVTPSEMLEITGGEWIDIWEN</sequence>
<feature type="domain" description="YbaK/aminoacyl-tRNA synthetase-associated" evidence="1">
    <location>
        <begin position="31"/>
        <end position="127"/>
    </location>
</feature>
<dbReference type="Pfam" id="PF04073">
    <property type="entry name" value="tRNA_edit"/>
    <property type="match status" value="1"/>
</dbReference>
<dbReference type="AlphaFoldDB" id="A0AA47EKP8"/>
<proteinExistence type="predicted"/>
<gene>
    <name evidence="2" type="ORF">LL038_07135</name>
</gene>
<dbReference type="InterPro" id="IPR007214">
    <property type="entry name" value="YbaK/aa-tRNA-synth-assoc-dom"/>
</dbReference>
<dbReference type="PANTHER" id="PTHR30411">
    <property type="entry name" value="CYTOPLASMIC PROTEIN"/>
    <property type="match status" value="1"/>
</dbReference>
<dbReference type="GO" id="GO:0002161">
    <property type="term" value="F:aminoacyl-tRNA deacylase activity"/>
    <property type="evidence" value="ECO:0007669"/>
    <property type="project" value="InterPro"/>
</dbReference>
<dbReference type="EMBL" id="CP086239">
    <property type="protein sequence ID" value="WAG62009.1"/>
    <property type="molecule type" value="Genomic_DNA"/>
</dbReference>
<dbReference type="Proteomes" id="UP001164733">
    <property type="component" value="Chromosome"/>
</dbReference>
<evidence type="ECO:0000313" key="3">
    <source>
        <dbReference type="Proteomes" id="UP001164733"/>
    </source>
</evidence>
<reference evidence="2" key="1">
    <citation type="submission" date="2021-11" db="EMBL/GenBank/DDBJ databases">
        <title>Clostridia strains as spoilage organisms.</title>
        <authorList>
            <person name="Wambui J."/>
            <person name="Stevens M.J.A."/>
            <person name="Stephan R."/>
        </authorList>
    </citation>
    <scope>NUCLEOTIDE SEQUENCE</scope>
    <source>
        <strain evidence="2">CF009</strain>
    </source>
</reference>
<evidence type="ECO:0000259" key="1">
    <source>
        <dbReference type="Pfam" id="PF04073"/>
    </source>
</evidence>
<dbReference type="RefSeq" id="WP_216121253.1">
    <property type="nucleotide sequence ID" value="NZ_CP086239.1"/>
</dbReference>
<organism evidence="2 3">
    <name type="scientific">Clostridium estertheticum</name>
    <dbReference type="NCBI Taxonomy" id="238834"/>
    <lineage>
        <taxon>Bacteria</taxon>
        <taxon>Bacillati</taxon>
        <taxon>Bacillota</taxon>
        <taxon>Clostridia</taxon>
        <taxon>Eubacteriales</taxon>
        <taxon>Clostridiaceae</taxon>
        <taxon>Clostridium</taxon>
    </lineage>
</organism>
<name>A0AA47EKP8_9CLOT</name>
<dbReference type="PANTHER" id="PTHR30411:SF1">
    <property type="entry name" value="CYTOPLASMIC PROTEIN"/>
    <property type="match status" value="1"/>
</dbReference>
<accession>A0AA47EKP8</accession>
<evidence type="ECO:0000313" key="2">
    <source>
        <dbReference type="EMBL" id="WAG62009.1"/>
    </source>
</evidence>